<protein>
    <submittedName>
        <fullName evidence="1">Uncharacterized protein</fullName>
    </submittedName>
</protein>
<dbReference type="Proteomes" id="UP000237271">
    <property type="component" value="Unassembled WGS sequence"/>
</dbReference>
<dbReference type="OrthoDB" id="142032at2759"/>
<name>A0A2P4X7R9_9STRA</name>
<proteinExistence type="predicted"/>
<comment type="caution">
    <text evidence="1">The sequence shown here is derived from an EMBL/GenBank/DDBJ whole genome shotgun (WGS) entry which is preliminary data.</text>
</comment>
<reference evidence="1 2" key="1">
    <citation type="journal article" date="2017" name="Genome Biol. Evol.">
        <title>Phytophthora megakarya and P. palmivora, closely related causal agents of cacao black pod rot, underwent increases in genome sizes and gene numbers by different mechanisms.</title>
        <authorList>
            <person name="Ali S.S."/>
            <person name="Shao J."/>
            <person name="Lary D.J."/>
            <person name="Kronmiller B."/>
            <person name="Shen D."/>
            <person name="Strem M.D."/>
            <person name="Amoako-Attah I."/>
            <person name="Akrofi A.Y."/>
            <person name="Begoude B.A."/>
            <person name="Ten Hoopen G.M."/>
            <person name="Coulibaly K."/>
            <person name="Kebe B.I."/>
            <person name="Melnick R.L."/>
            <person name="Guiltinan M.J."/>
            <person name="Tyler B.M."/>
            <person name="Meinhardt L.W."/>
            <person name="Bailey B.A."/>
        </authorList>
    </citation>
    <scope>NUCLEOTIDE SEQUENCE [LARGE SCALE GENOMIC DNA]</scope>
    <source>
        <strain evidence="2">sbr112.9</strain>
    </source>
</reference>
<dbReference type="AlphaFoldDB" id="A0A2P4X7R9"/>
<dbReference type="EMBL" id="NCKW01015892">
    <property type="protein sequence ID" value="POM61598.1"/>
    <property type="molecule type" value="Genomic_DNA"/>
</dbReference>
<organism evidence="1 2">
    <name type="scientific">Phytophthora palmivora</name>
    <dbReference type="NCBI Taxonomy" id="4796"/>
    <lineage>
        <taxon>Eukaryota</taxon>
        <taxon>Sar</taxon>
        <taxon>Stramenopiles</taxon>
        <taxon>Oomycota</taxon>
        <taxon>Peronosporomycetes</taxon>
        <taxon>Peronosporales</taxon>
        <taxon>Peronosporaceae</taxon>
        <taxon>Phytophthora</taxon>
    </lineage>
</organism>
<accession>A0A2P4X7R9</accession>
<keyword evidence="2" id="KW-1185">Reference proteome</keyword>
<gene>
    <name evidence="1" type="ORF">PHPALM_29364</name>
</gene>
<evidence type="ECO:0000313" key="2">
    <source>
        <dbReference type="Proteomes" id="UP000237271"/>
    </source>
</evidence>
<evidence type="ECO:0000313" key="1">
    <source>
        <dbReference type="EMBL" id="POM61598.1"/>
    </source>
</evidence>
<sequence>MLSDSLDSRGYLGIEYNQLPVCTTKNCKCTPKVKEDLHRTVHDVQHKTKLYYTRSVFRYRLFDLVYDSMLTTKELAGATDNITRRRQKRYYNLLVFAASEIENVKLQTLLTVHLSFSR</sequence>